<evidence type="ECO:0000256" key="1">
    <source>
        <dbReference type="ARBA" id="ARBA00006460"/>
    </source>
</evidence>
<dbReference type="GO" id="GO:0000428">
    <property type="term" value="C:DNA-directed RNA polymerase complex"/>
    <property type="evidence" value="ECO:0007669"/>
    <property type="project" value="UniProtKB-KW"/>
</dbReference>
<evidence type="ECO:0000256" key="14">
    <source>
        <dbReference type="RuleBase" id="RU004279"/>
    </source>
</evidence>
<comment type="similarity">
    <text evidence="1 13 14">Belongs to the RNA polymerase beta' chain family.</text>
</comment>
<feature type="binding site" evidence="13">
    <location>
        <position position="466"/>
    </location>
    <ligand>
        <name>Mg(2+)</name>
        <dbReference type="ChEBI" id="CHEBI:18420"/>
    </ligand>
</feature>
<dbReference type="InterPro" id="IPR007083">
    <property type="entry name" value="RNA_pol_Rpb1_4"/>
</dbReference>
<dbReference type="GO" id="GO:0006351">
    <property type="term" value="P:DNA-templated transcription"/>
    <property type="evidence" value="ECO:0007669"/>
    <property type="project" value="UniProtKB-UniRule"/>
</dbReference>
<dbReference type="SMART" id="SM00663">
    <property type="entry name" value="RPOLA_N"/>
    <property type="match status" value="1"/>
</dbReference>
<feature type="binding site" evidence="13">
    <location>
        <position position="62"/>
    </location>
    <ligand>
        <name>Zn(2+)</name>
        <dbReference type="ChEBI" id="CHEBI:29105"/>
        <label>1</label>
    </ligand>
</feature>
<evidence type="ECO:0000256" key="6">
    <source>
        <dbReference type="ARBA" id="ARBA00022723"/>
    </source>
</evidence>
<keyword evidence="5 13" id="KW-0548">Nucleotidyltransferase</keyword>
<dbReference type="Pfam" id="PF04997">
    <property type="entry name" value="RNA_pol_Rpb1_1"/>
    <property type="match status" value="1"/>
</dbReference>
<keyword evidence="15" id="KW-0175">Coiled coil</keyword>
<dbReference type="InterPro" id="IPR007066">
    <property type="entry name" value="RNA_pol_Rpb1_3"/>
</dbReference>
<dbReference type="Gene3D" id="2.40.40.20">
    <property type="match status" value="1"/>
</dbReference>
<dbReference type="EMBL" id="CP026606">
    <property type="protein sequence ID" value="AVB76854.1"/>
    <property type="molecule type" value="Genomic_DNA"/>
</dbReference>
<dbReference type="Proteomes" id="UP000239462">
    <property type="component" value="Chromosome"/>
</dbReference>
<dbReference type="InterPro" id="IPR044893">
    <property type="entry name" value="RNA_pol_Rpb1_clamp_domain"/>
</dbReference>
<evidence type="ECO:0000313" key="18">
    <source>
        <dbReference type="Proteomes" id="UP000239462"/>
    </source>
</evidence>
<dbReference type="GO" id="GO:0003677">
    <property type="term" value="F:DNA binding"/>
    <property type="evidence" value="ECO:0007669"/>
    <property type="project" value="UniProtKB-UniRule"/>
</dbReference>
<dbReference type="InterPro" id="IPR000722">
    <property type="entry name" value="RNA_pol_asu"/>
</dbReference>
<dbReference type="Gene3D" id="4.10.860.120">
    <property type="entry name" value="RNA polymerase II, clamp domain"/>
    <property type="match status" value="2"/>
</dbReference>
<protein>
    <recommendedName>
        <fullName evidence="13">DNA-directed RNA polymerase subunit Rpo1N</fullName>
        <ecNumber evidence="13">2.7.7.6</ecNumber>
    </recommendedName>
    <alternativeName>
        <fullName evidence="13">DNA-directed RNA polymerase subunit A'</fullName>
    </alternativeName>
</protein>
<dbReference type="AlphaFoldDB" id="A0A2L1CBY2"/>
<dbReference type="InterPro" id="IPR006592">
    <property type="entry name" value="RNA_pol_N"/>
</dbReference>
<evidence type="ECO:0000259" key="16">
    <source>
        <dbReference type="SMART" id="SM00663"/>
    </source>
</evidence>
<evidence type="ECO:0000313" key="17">
    <source>
        <dbReference type="EMBL" id="AVB76854.1"/>
    </source>
</evidence>
<dbReference type="GO" id="GO:0005737">
    <property type="term" value="C:cytoplasm"/>
    <property type="evidence" value="ECO:0007669"/>
    <property type="project" value="UniProtKB-SubCell"/>
</dbReference>
<dbReference type="PANTHER" id="PTHR19376:SF32">
    <property type="entry name" value="DNA-DIRECTED RNA POLYMERASE III SUBUNIT RPC1"/>
    <property type="match status" value="1"/>
</dbReference>
<evidence type="ECO:0000256" key="12">
    <source>
        <dbReference type="ARBA" id="ARBA00053389"/>
    </source>
</evidence>
<sequence length="937" mass="104455">MDRFDVPKEIGDITFGLLSPEQIRTMSVAKIVTADTYDDDGYPIDGGLMDTRLGVIDPGLVCKSCSGRVGTCPGHFGHIELSKPVVHIGFAKDIYKILKAVCPHCGKVTITEIKRDEYLEKMAKLEEDGGDPWTLCDDLLKEAAKGSVCPSCGEVKADVKYDKPTAYHQLDGKAQKQLTSSEVREILEKIPAEDCKLLGINAKVARPEFMVLTVLPVPPVTVRPSITLESGERSEDDLTHKLVDIIRINQRLEENINGGAPNLIIEDLWDLLQYHINTYFDNEAPGIPPARHRSGRPLRTLAQRLKGKEGRFRHNLAGKRVNFSARTVISPDPRLSINEVGIPKLIAKELTVPEKVTPYNIEKVRALLRNGSDTHPGVNYVVKKVRTKDGKEEEYKIKITDANKDMWVENITDGMVIERHLSDGDIVLYNRQPSLHRMSIMAHKVKVLPYRTFRHNLCVCPPYNADFDGDEMNVHVPQSEEARAEAEKLMLVEKHIVSPRFGGPIIGAIHDFISGAYVLTSSLFTKDEALTLLKSSGLNVELGEPDVIENNIEYYSGKSLFSKTLPEGLSLQYRAKICKKCDTCTKEECEHDAYVVIRNGKLLRGVIDKNGFGSEAGIVLNTLVKDFGSEDARLFLDAATKMSIKAMVLKGFTTGIDDEDIPAEAIQEIQDLLNKAEQDVEDIVEKYENGTLESLPGRGVEESREAYIMQILGKARDQAGNVAEKYLSKENHAALMARTGARGSLLNITMMAASVGQQSVRGGRVFRGYRERTLPHFGKGSLDAKSHGFVRSCYKKGLAPTEYFFHAMGGREGLVDQAVRTAQSGYMQRRLVNALQDIRAEYDGTVRDSRGLVVQFEYGEDLVDPAKADHGKGVDLDKIFTKVIQDMKINYFQFLKLKLFLGETHANGRFRKEIGKFCPTTIVKKGTFRKNLKGRNK</sequence>
<evidence type="ECO:0000256" key="11">
    <source>
        <dbReference type="ARBA" id="ARBA00048552"/>
    </source>
</evidence>
<feature type="binding site" evidence="13">
    <location>
        <position position="468"/>
    </location>
    <ligand>
        <name>Mg(2+)</name>
        <dbReference type="ChEBI" id="CHEBI:18420"/>
    </ligand>
</feature>
<evidence type="ECO:0000256" key="2">
    <source>
        <dbReference type="ARBA" id="ARBA00022478"/>
    </source>
</evidence>
<comment type="function">
    <text evidence="12 13">DNA-dependent RNA polymerase (RNAP) catalyzes the transcription of DNA into RNA using the four ribonucleoside triphosphates as substrates. Forms the clamp head domain.</text>
</comment>
<feature type="binding site" evidence="13">
    <location>
        <position position="149"/>
    </location>
    <ligand>
        <name>Zn(2+)</name>
        <dbReference type="ChEBI" id="CHEBI:29105"/>
        <label>2</label>
    </ligand>
</feature>
<evidence type="ECO:0000256" key="9">
    <source>
        <dbReference type="ARBA" id="ARBA00023125"/>
    </source>
</evidence>
<evidence type="ECO:0000256" key="3">
    <source>
        <dbReference type="ARBA" id="ARBA00022490"/>
    </source>
</evidence>
<dbReference type="NCBIfam" id="TIGR02390">
    <property type="entry name" value="RNA_pol_rpoA1"/>
    <property type="match status" value="1"/>
</dbReference>
<comment type="function">
    <text evidence="14">DNA-dependent RNA polymerase catalyzes the transcription of DNA into RNA using the four ribonucleoside triphosphates as substrates.</text>
</comment>
<dbReference type="HAMAP" id="MF_00863">
    <property type="entry name" value="RNApol_arch_Rpo1N"/>
    <property type="match status" value="1"/>
</dbReference>
<dbReference type="PANTHER" id="PTHR19376">
    <property type="entry name" value="DNA-DIRECTED RNA POLYMERASE"/>
    <property type="match status" value="1"/>
</dbReference>
<feature type="binding site" evidence="13">
    <location>
        <position position="105"/>
    </location>
    <ligand>
        <name>Zn(2+)</name>
        <dbReference type="ChEBI" id="CHEBI:29105"/>
        <label>2</label>
    </ligand>
</feature>
<name>A0A2L1CBY2_METMI</name>
<dbReference type="Gene3D" id="1.10.10.1950">
    <property type="match status" value="1"/>
</dbReference>
<comment type="cofactor">
    <cofactor evidence="13">
        <name>Mg(2+)</name>
        <dbReference type="ChEBI" id="CHEBI:18420"/>
    </cofactor>
</comment>
<dbReference type="Pfam" id="PF05000">
    <property type="entry name" value="RNA_pol_Rpb1_4"/>
    <property type="match status" value="1"/>
</dbReference>
<dbReference type="SUPFAM" id="SSF64484">
    <property type="entry name" value="beta and beta-prime subunits of DNA dependent RNA-polymerase"/>
    <property type="match status" value="1"/>
</dbReference>
<keyword evidence="4 13" id="KW-0808">Transferase</keyword>
<gene>
    <name evidence="17" type="primary">rpoC_2</name>
    <name evidence="13" type="synonym">rpo1N</name>
    <name evidence="13" type="synonym">rpoA1</name>
    <name evidence="17" type="ORF">MMJJ_14760</name>
</gene>
<keyword evidence="2 13" id="KW-0240">DNA-directed RNA polymerase</keyword>
<dbReference type="Pfam" id="PF00623">
    <property type="entry name" value="RNA_pol_Rpb1_2"/>
    <property type="match status" value="1"/>
</dbReference>
<keyword evidence="10 13" id="KW-0804">Transcription</keyword>
<dbReference type="Pfam" id="PF04983">
    <property type="entry name" value="RNA_pol_Rpb1_3"/>
    <property type="match status" value="1"/>
</dbReference>
<dbReference type="NCBIfam" id="NF006336">
    <property type="entry name" value="PRK08566.1"/>
    <property type="match status" value="1"/>
</dbReference>
<dbReference type="Gene3D" id="3.30.1490.180">
    <property type="entry name" value="RNA polymerase ii"/>
    <property type="match status" value="1"/>
</dbReference>
<dbReference type="InterPro" id="IPR038120">
    <property type="entry name" value="Rpb1_funnel_sf"/>
</dbReference>
<dbReference type="GO" id="GO:0000287">
    <property type="term" value="F:magnesium ion binding"/>
    <property type="evidence" value="ECO:0007669"/>
    <property type="project" value="UniProtKB-UniRule"/>
</dbReference>
<dbReference type="CDD" id="cd02582">
    <property type="entry name" value="RNAP_archeal_A"/>
    <property type="match status" value="1"/>
</dbReference>
<dbReference type="Pfam" id="PF04998">
    <property type="entry name" value="RNA_pol_Rpb1_5"/>
    <property type="match status" value="1"/>
</dbReference>
<evidence type="ECO:0000256" key="5">
    <source>
        <dbReference type="ARBA" id="ARBA00022695"/>
    </source>
</evidence>
<dbReference type="Gene3D" id="6.20.50.80">
    <property type="match status" value="1"/>
</dbReference>
<dbReference type="KEGG" id="mmad:MMJJ_14760"/>
<keyword evidence="6 13" id="KW-0479">Metal-binding</keyword>
<dbReference type="Gene3D" id="6.10.250.2940">
    <property type="match status" value="1"/>
</dbReference>
<feature type="binding site" evidence="13">
    <location>
        <position position="152"/>
    </location>
    <ligand>
        <name>Zn(2+)</name>
        <dbReference type="ChEBI" id="CHEBI:29105"/>
        <label>2</label>
    </ligand>
</feature>
<comment type="cofactor">
    <cofactor evidence="13">
        <name>Zn(2+)</name>
        <dbReference type="ChEBI" id="CHEBI:29105"/>
    </cofactor>
    <text evidence="13">Binds at least 2 Zn(2+) per subunit.</text>
</comment>
<proteinExistence type="inferred from homology"/>
<dbReference type="InterPro" id="IPR007080">
    <property type="entry name" value="RNA_pol_Rpb1_1"/>
</dbReference>
<dbReference type="Gene3D" id="1.10.132.30">
    <property type="match status" value="1"/>
</dbReference>
<dbReference type="Gene3D" id="2.60.40.2940">
    <property type="match status" value="1"/>
</dbReference>
<keyword evidence="3 13" id="KW-0963">Cytoplasm</keyword>
<dbReference type="GO" id="GO:0003899">
    <property type="term" value="F:DNA-directed RNA polymerase activity"/>
    <property type="evidence" value="ECO:0007669"/>
    <property type="project" value="UniProtKB-UniRule"/>
</dbReference>
<feature type="binding site" evidence="13">
    <location>
        <position position="65"/>
    </location>
    <ligand>
        <name>Zn(2+)</name>
        <dbReference type="ChEBI" id="CHEBI:29105"/>
        <label>1</label>
    </ligand>
</feature>
<dbReference type="InterPro" id="IPR007081">
    <property type="entry name" value="RNA_pol_Rpb1_5"/>
</dbReference>
<feature type="binding site" evidence="13">
    <location>
        <position position="75"/>
    </location>
    <ligand>
        <name>Zn(2+)</name>
        <dbReference type="ChEBI" id="CHEBI:29105"/>
        <label>1</label>
    </ligand>
</feature>
<evidence type="ECO:0000256" key="7">
    <source>
        <dbReference type="ARBA" id="ARBA00022833"/>
    </source>
</evidence>
<keyword evidence="7 13" id="KW-0862">Zinc</keyword>
<evidence type="ECO:0000256" key="8">
    <source>
        <dbReference type="ARBA" id="ARBA00022842"/>
    </source>
</evidence>
<dbReference type="RefSeq" id="WP_244901526.1">
    <property type="nucleotide sequence ID" value="NZ_CP026606.1"/>
</dbReference>
<evidence type="ECO:0000256" key="13">
    <source>
        <dbReference type="HAMAP-Rule" id="MF_00863"/>
    </source>
</evidence>
<accession>A0A2L1CBY2</accession>
<dbReference type="GO" id="GO:0008270">
    <property type="term" value="F:zinc ion binding"/>
    <property type="evidence" value="ECO:0007669"/>
    <property type="project" value="UniProtKB-UniRule"/>
</dbReference>
<feature type="binding site" evidence="13">
    <location>
        <position position="470"/>
    </location>
    <ligand>
        <name>Mg(2+)</name>
        <dbReference type="ChEBI" id="CHEBI:18420"/>
    </ligand>
</feature>
<dbReference type="GeneID" id="36102560"/>
<feature type="binding site" evidence="13">
    <location>
        <position position="72"/>
    </location>
    <ligand>
        <name>Zn(2+)</name>
        <dbReference type="ChEBI" id="CHEBI:29105"/>
        <label>1</label>
    </ligand>
</feature>
<keyword evidence="8 13" id="KW-0460">Magnesium</keyword>
<dbReference type="FunFam" id="2.40.40.20:FF:000019">
    <property type="entry name" value="DNA-directed RNA polymerase II subunit RPB1"/>
    <property type="match status" value="1"/>
</dbReference>
<reference evidence="18" key="1">
    <citation type="journal article" date="2018" name="Genome Announc.">
        <title>Complete Genome Sequence of the Methanococcus maripaludis Type Strain JJ (DSM 2067), a Model for Selenoprotein Synthesis in Archaea.</title>
        <authorList>
            <person name="Poehlein A."/>
            <person name="Heym D."/>
            <person name="Quitzke V."/>
            <person name="Fersch J."/>
            <person name="Daniel R."/>
            <person name="Rother M."/>
        </authorList>
    </citation>
    <scope>NUCLEOTIDE SEQUENCE [LARGE SCALE GENOMIC DNA]</scope>
    <source>
        <strain evidence="18">DSM 2067</strain>
    </source>
</reference>
<dbReference type="EC" id="2.7.7.6" evidence="13"/>
<evidence type="ECO:0000256" key="10">
    <source>
        <dbReference type="ARBA" id="ARBA00023163"/>
    </source>
</evidence>
<feature type="coiled-coil region" evidence="15">
    <location>
        <begin position="666"/>
        <end position="693"/>
    </location>
</feature>
<keyword evidence="9 13" id="KW-0238">DNA-binding</keyword>
<evidence type="ECO:0000256" key="15">
    <source>
        <dbReference type="SAM" id="Coils"/>
    </source>
</evidence>
<comment type="catalytic activity">
    <reaction evidence="11 13 14">
        <text>RNA(n) + a ribonucleoside 5'-triphosphate = RNA(n+1) + diphosphate</text>
        <dbReference type="Rhea" id="RHEA:21248"/>
        <dbReference type="Rhea" id="RHEA-COMP:14527"/>
        <dbReference type="Rhea" id="RHEA-COMP:17342"/>
        <dbReference type="ChEBI" id="CHEBI:33019"/>
        <dbReference type="ChEBI" id="CHEBI:61557"/>
        <dbReference type="ChEBI" id="CHEBI:140395"/>
        <dbReference type="EC" id="2.7.7.6"/>
    </reaction>
</comment>
<comment type="subunit">
    <text evidence="13">Part of the RNA polymerase complex.</text>
</comment>
<organism evidence="17 18">
    <name type="scientific">Methanococcus maripaludis</name>
    <name type="common">Methanococcus deltae</name>
    <dbReference type="NCBI Taxonomy" id="39152"/>
    <lineage>
        <taxon>Archaea</taxon>
        <taxon>Methanobacteriati</taxon>
        <taxon>Methanobacteriota</taxon>
        <taxon>Methanomada group</taxon>
        <taxon>Methanococci</taxon>
        <taxon>Methanococcales</taxon>
        <taxon>Methanococcaceae</taxon>
        <taxon>Methanococcus</taxon>
    </lineage>
</organism>
<comment type="subcellular location">
    <subcellularLocation>
        <location evidence="13">Cytoplasm</location>
    </subcellularLocation>
</comment>
<evidence type="ECO:0000256" key="4">
    <source>
        <dbReference type="ARBA" id="ARBA00022679"/>
    </source>
</evidence>
<feature type="domain" description="RNA polymerase N-terminal" evidence="16">
    <location>
        <begin position="208"/>
        <end position="520"/>
    </location>
</feature>
<dbReference type="InterPro" id="IPR012758">
    <property type="entry name" value="RPO1N"/>
</dbReference>
<dbReference type="InterPro" id="IPR045867">
    <property type="entry name" value="DNA-dir_RpoC_beta_prime"/>
</dbReference>
<feature type="binding site" evidence="13">
    <location>
        <position position="102"/>
    </location>
    <ligand>
        <name>Zn(2+)</name>
        <dbReference type="ChEBI" id="CHEBI:29105"/>
        <label>2</label>
    </ligand>
</feature>